<evidence type="ECO:0000313" key="2">
    <source>
        <dbReference type="Proteomes" id="UP000076744"/>
    </source>
</evidence>
<dbReference type="Pfam" id="PF04229">
    <property type="entry name" value="GrpB"/>
    <property type="match status" value="1"/>
</dbReference>
<dbReference type="OrthoDB" id="630895at2759"/>
<dbReference type="SUPFAM" id="SSF81301">
    <property type="entry name" value="Nucleotidyltransferase"/>
    <property type="match status" value="1"/>
</dbReference>
<dbReference type="InterPro" id="IPR007344">
    <property type="entry name" value="GrpB/CoaE"/>
</dbReference>
<evidence type="ECO:0000313" key="1">
    <source>
        <dbReference type="EMBL" id="OAA56413.1"/>
    </source>
</evidence>
<dbReference type="InterPro" id="IPR043519">
    <property type="entry name" value="NT_sf"/>
</dbReference>
<dbReference type="PANTHER" id="PTHR34822">
    <property type="entry name" value="GRPB DOMAIN PROTEIN (AFU_ORTHOLOGUE AFUA_1G01530)"/>
    <property type="match status" value="1"/>
</dbReference>
<proteinExistence type="predicted"/>
<reference evidence="1 2" key="1">
    <citation type="journal article" date="2016" name="Genome Biol. Evol.">
        <title>Divergent and convergent evolution of fungal pathogenicity.</title>
        <authorList>
            <person name="Shang Y."/>
            <person name="Xiao G."/>
            <person name="Zheng P."/>
            <person name="Cen K."/>
            <person name="Zhan S."/>
            <person name="Wang C."/>
        </authorList>
    </citation>
    <scope>NUCLEOTIDE SEQUENCE [LARGE SCALE GENOMIC DNA]</scope>
    <source>
        <strain evidence="1 2">ARSEF 2679</strain>
    </source>
</reference>
<accession>A0A167P943</accession>
<dbReference type="Gene3D" id="3.30.460.10">
    <property type="entry name" value="Beta Polymerase, domain 2"/>
    <property type="match status" value="1"/>
</dbReference>
<comment type="caution">
    <text evidence="1">The sequence shown here is derived from an EMBL/GenBank/DDBJ whole genome shotgun (WGS) entry which is preliminary data.</text>
</comment>
<name>A0A167P943_CORFA</name>
<dbReference type="EMBL" id="AZHB01000022">
    <property type="protein sequence ID" value="OAA56413.1"/>
    <property type="molecule type" value="Genomic_DNA"/>
</dbReference>
<sequence length="252" mass="28433">MLCGFRAALYKYASVLCLSPGSNPPLSSSRLHAQISPRVIVCPTQAPLKHYSYKPEQVDRVNPRRETLPLAIHPPKSSEWSARFALLEADIRAALGPLALAVSHVGSTAVPDLPAKDIIDIDLTVPDVTDEAAYVPALEARGGFHFRNREPAWHGHRFFVRYSENWCNLHVWGPGCAEATRHLLMRDWLREHEEDREAYARVKREAAAASNAVGETVMDYNGRKEGWIRDFLRRIFIAKGYMTEDGQPIHRD</sequence>
<organism evidence="1 2">
    <name type="scientific">Cordyceps fumosorosea (strain ARSEF 2679)</name>
    <name type="common">Isaria fumosorosea</name>
    <dbReference type="NCBI Taxonomy" id="1081104"/>
    <lineage>
        <taxon>Eukaryota</taxon>
        <taxon>Fungi</taxon>
        <taxon>Dikarya</taxon>
        <taxon>Ascomycota</taxon>
        <taxon>Pezizomycotina</taxon>
        <taxon>Sordariomycetes</taxon>
        <taxon>Hypocreomycetidae</taxon>
        <taxon>Hypocreales</taxon>
        <taxon>Cordycipitaceae</taxon>
        <taxon>Cordyceps</taxon>
    </lineage>
</organism>
<dbReference type="AlphaFoldDB" id="A0A167P943"/>
<dbReference type="PANTHER" id="PTHR34822:SF1">
    <property type="entry name" value="GRPB FAMILY PROTEIN"/>
    <property type="match status" value="1"/>
</dbReference>
<dbReference type="GeneID" id="30023773"/>
<dbReference type="RefSeq" id="XP_018701680.1">
    <property type="nucleotide sequence ID" value="XM_018851084.1"/>
</dbReference>
<keyword evidence="2" id="KW-1185">Reference proteome</keyword>
<protein>
    <submittedName>
        <fullName evidence="1">GrpB domain protein</fullName>
    </submittedName>
</protein>
<dbReference type="Proteomes" id="UP000076744">
    <property type="component" value="Unassembled WGS sequence"/>
</dbReference>
<gene>
    <name evidence="1" type="ORF">ISF_07481</name>
</gene>